<dbReference type="PANTHER" id="PTHR43194">
    <property type="entry name" value="HYDROLASE ALPHA/BETA FOLD FAMILY"/>
    <property type="match status" value="1"/>
</dbReference>
<dbReference type="Gene3D" id="3.40.50.1820">
    <property type="entry name" value="alpha/beta hydrolase"/>
    <property type="match status" value="1"/>
</dbReference>
<feature type="domain" description="AB hydrolase-1" evidence="1">
    <location>
        <begin position="38"/>
        <end position="289"/>
    </location>
</feature>
<dbReference type="GO" id="GO:0016787">
    <property type="term" value="F:hydrolase activity"/>
    <property type="evidence" value="ECO:0007669"/>
    <property type="project" value="UniProtKB-KW"/>
</dbReference>
<proteinExistence type="predicted"/>
<evidence type="ECO:0000313" key="3">
    <source>
        <dbReference type="Proteomes" id="UP000466794"/>
    </source>
</evidence>
<dbReference type="InterPro" id="IPR000639">
    <property type="entry name" value="Epox_hydrolase-like"/>
</dbReference>
<organism evidence="2 3">
    <name type="scientific">Nocardia terrae</name>
    <dbReference type="NCBI Taxonomy" id="2675851"/>
    <lineage>
        <taxon>Bacteria</taxon>
        <taxon>Bacillati</taxon>
        <taxon>Actinomycetota</taxon>
        <taxon>Actinomycetes</taxon>
        <taxon>Mycobacteriales</taxon>
        <taxon>Nocardiaceae</taxon>
        <taxon>Nocardia</taxon>
    </lineage>
</organism>
<keyword evidence="3" id="KW-1185">Reference proteome</keyword>
<protein>
    <submittedName>
        <fullName evidence="2">Alpha/beta fold hydrolase</fullName>
    </submittedName>
</protein>
<dbReference type="PRINTS" id="PR00412">
    <property type="entry name" value="EPOXHYDRLASE"/>
</dbReference>
<dbReference type="SUPFAM" id="SSF53474">
    <property type="entry name" value="alpha/beta-Hydrolases"/>
    <property type="match status" value="1"/>
</dbReference>
<gene>
    <name evidence="2" type="ORF">GPX89_09860</name>
</gene>
<dbReference type="AlphaFoldDB" id="A0A7K1UT64"/>
<dbReference type="EMBL" id="WRPP01000002">
    <property type="protein sequence ID" value="MVU77543.1"/>
    <property type="molecule type" value="Genomic_DNA"/>
</dbReference>
<dbReference type="Pfam" id="PF00561">
    <property type="entry name" value="Abhydrolase_1"/>
    <property type="match status" value="1"/>
</dbReference>
<dbReference type="InterPro" id="IPR000073">
    <property type="entry name" value="AB_hydrolase_1"/>
</dbReference>
<evidence type="ECO:0000259" key="1">
    <source>
        <dbReference type="Pfam" id="PF00561"/>
    </source>
</evidence>
<keyword evidence="2" id="KW-0378">Hydrolase</keyword>
<sequence length="313" mass="33201">MSIMSTLAASAQTRAVVRTEDGVALEVRIHGPRQADLTVVLSHGHCGRSESWTPVRDALLRQYPNARIVCYDHRGHGDSAHADRRTYTLEQLADDLGTVLATVAPTGPVILVGHSMGGMSVLTYVSRNPHEVGARVIGVGLIATAAGNLTEAGLGRFLRHPVISMFRAAVHYAPGLMHGAKLLAGKAFTPIIRKARRGDRTVGAHWLTLANAIHNQTPIVTMAAFLQALATYDRTDALAVLSRIPTLVLCGSADSLTPPSHSVAMAAAVDYSDLVLIEGAGHSVIVEAPTRVAEALTRLITRAHTHPRSAMAA</sequence>
<dbReference type="PANTHER" id="PTHR43194:SF2">
    <property type="entry name" value="PEROXISOMAL MEMBRANE PROTEIN LPX1"/>
    <property type="match status" value="1"/>
</dbReference>
<dbReference type="InterPro" id="IPR050228">
    <property type="entry name" value="Carboxylesterase_BioH"/>
</dbReference>
<comment type="caution">
    <text evidence="2">The sequence shown here is derived from an EMBL/GenBank/DDBJ whole genome shotgun (WGS) entry which is preliminary data.</text>
</comment>
<accession>A0A7K1UT64</accession>
<dbReference type="InterPro" id="IPR029058">
    <property type="entry name" value="AB_hydrolase_fold"/>
</dbReference>
<reference evidence="2 3" key="1">
    <citation type="submission" date="2019-12" db="EMBL/GenBank/DDBJ databases">
        <title>Nocardia sp. nov. ET3-3 isolated from soil.</title>
        <authorList>
            <person name="Kanchanasin P."/>
            <person name="Tanasupawat S."/>
            <person name="Yuki M."/>
            <person name="Kudo T."/>
        </authorList>
    </citation>
    <scope>NUCLEOTIDE SEQUENCE [LARGE SCALE GENOMIC DNA]</scope>
    <source>
        <strain evidence="2 3">ET3-3</strain>
    </source>
</reference>
<dbReference type="RefSeq" id="WP_157387234.1">
    <property type="nucleotide sequence ID" value="NZ_WRPP01000002.1"/>
</dbReference>
<dbReference type="Proteomes" id="UP000466794">
    <property type="component" value="Unassembled WGS sequence"/>
</dbReference>
<evidence type="ECO:0000313" key="2">
    <source>
        <dbReference type="EMBL" id="MVU77543.1"/>
    </source>
</evidence>
<name>A0A7K1UT64_9NOCA</name>